<keyword evidence="2" id="KW-1185">Reference proteome</keyword>
<reference evidence="2" key="1">
    <citation type="submission" date="2011-12" db="EMBL/GenBank/DDBJ databases">
        <title>Complete genome sequence of Streptomyces cattleya strain DSM 46488.</title>
        <authorList>
            <person name="Ou H.-Y."/>
            <person name="Li P."/>
            <person name="Zhao C."/>
            <person name="O'Hagan D."/>
            <person name="Deng Z."/>
        </authorList>
    </citation>
    <scope>NUCLEOTIDE SEQUENCE [LARGE SCALE GENOMIC DNA]</scope>
    <source>
        <strain evidence="2">ATCC 35852 / DSM 46488 / JCM 4925 / NBRC 14057 / NRRL 8057</strain>
    </source>
</reference>
<organism evidence="1 2">
    <name type="scientific">Streptantibioticus cattleyicolor (strain ATCC 35852 / DSM 46488 / JCM 4925 / NBRC 14057 / NRRL 8057)</name>
    <name type="common">Streptomyces cattleya</name>
    <dbReference type="NCBI Taxonomy" id="1003195"/>
    <lineage>
        <taxon>Bacteria</taxon>
        <taxon>Bacillati</taxon>
        <taxon>Actinomycetota</taxon>
        <taxon>Actinomycetes</taxon>
        <taxon>Kitasatosporales</taxon>
        <taxon>Streptomycetaceae</taxon>
        <taxon>Streptantibioticus</taxon>
    </lineage>
</organism>
<dbReference type="EMBL" id="CP003219">
    <property type="protein sequence ID" value="AEW95281.1"/>
    <property type="molecule type" value="Genomic_DNA"/>
</dbReference>
<accession>G8WQR7</accession>
<gene>
    <name evidence="1" type="ordered locus">SCATT_29100</name>
</gene>
<proteinExistence type="predicted"/>
<evidence type="ECO:0000313" key="2">
    <source>
        <dbReference type="Proteomes" id="UP000007842"/>
    </source>
</evidence>
<dbReference type="KEGG" id="scy:SCATT_29100"/>
<dbReference type="AlphaFoldDB" id="G8WQR7"/>
<dbReference type="HOGENOM" id="CLU_3349014_0_0_11"/>
<dbReference type="Proteomes" id="UP000007842">
    <property type="component" value="Chromosome"/>
</dbReference>
<evidence type="ECO:0000313" key="1">
    <source>
        <dbReference type="EMBL" id="AEW95281.1"/>
    </source>
</evidence>
<name>G8WQR7_STREN</name>
<protein>
    <submittedName>
        <fullName evidence="1">Uncharacterized protein</fullName>
    </submittedName>
</protein>
<sequence length="37" mass="4246">MPRARRVRNVHIPVVQQVSHERLVAAEDQDVEIAVRA</sequence>